<evidence type="ECO:0000313" key="3">
    <source>
        <dbReference type="EMBL" id="VFK41785.1"/>
    </source>
</evidence>
<name>A0A450YJS2_9GAMM</name>
<proteinExistence type="predicted"/>
<organism evidence="3">
    <name type="scientific">Candidatus Kentrum sp. SD</name>
    <dbReference type="NCBI Taxonomy" id="2126332"/>
    <lineage>
        <taxon>Bacteria</taxon>
        <taxon>Pseudomonadati</taxon>
        <taxon>Pseudomonadota</taxon>
        <taxon>Gammaproteobacteria</taxon>
        <taxon>Candidatus Kentrum</taxon>
    </lineage>
</organism>
<protein>
    <submittedName>
        <fullName evidence="3">CHAT domain-containing protein</fullName>
    </submittedName>
</protein>
<reference evidence="3" key="1">
    <citation type="submission" date="2019-02" db="EMBL/GenBank/DDBJ databases">
        <authorList>
            <person name="Gruber-Vodicka R. H."/>
            <person name="Seah K. B. B."/>
        </authorList>
    </citation>
    <scope>NUCLEOTIDE SEQUENCE</scope>
    <source>
        <strain evidence="4">BECK_S1320</strain>
        <strain evidence="3">BECK_S1321</strain>
    </source>
</reference>
<accession>A0A450YJS2</accession>
<evidence type="ECO:0000259" key="2">
    <source>
        <dbReference type="Pfam" id="PF12770"/>
    </source>
</evidence>
<dbReference type="EMBL" id="CAADFR010000104">
    <property type="protein sequence ID" value="VFK41785.1"/>
    <property type="molecule type" value="Genomic_DNA"/>
</dbReference>
<feature type="domain" description="CHAT" evidence="2">
    <location>
        <begin position="49"/>
        <end position="181"/>
    </location>
</feature>
<dbReference type="InterPro" id="IPR024983">
    <property type="entry name" value="CHAT_dom"/>
</dbReference>
<sequence length="195" mass="21582">MPFKVERRESIHLLFVVSRPLDVGFIDPRSDPQAVLDAIGTHAPGRVTTEFLRPPTLDALRHRLRDSSKPPVDVLHFDGHGVFAKVSEKDAERDRDKYGKSIHSEILRTREVRARAGHAVAENDPEGIGFLLFEKEDRTTHRIPAEDIARNLFRSKVGLVVLSACQSAKQDAENADPMASVAGDSPLPASPPSWP</sequence>
<feature type="region of interest" description="Disordered" evidence="1">
    <location>
        <begin position="168"/>
        <end position="195"/>
    </location>
</feature>
<evidence type="ECO:0000313" key="4">
    <source>
        <dbReference type="EMBL" id="VFK49361.1"/>
    </source>
</evidence>
<dbReference type="Pfam" id="PF12770">
    <property type="entry name" value="CHAT"/>
    <property type="match status" value="1"/>
</dbReference>
<dbReference type="EMBL" id="CAADFU010000174">
    <property type="protein sequence ID" value="VFK49361.1"/>
    <property type="molecule type" value="Genomic_DNA"/>
</dbReference>
<dbReference type="AlphaFoldDB" id="A0A450YJS2"/>
<gene>
    <name evidence="4" type="ORF">BECKSD772E_GA0070983_11742</name>
    <name evidence="3" type="ORF">BECKSD772F_GA0070984_11047</name>
</gene>
<evidence type="ECO:0000256" key="1">
    <source>
        <dbReference type="SAM" id="MobiDB-lite"/>
    </source>
</evidence>